<dbReference type="GO" id="GO:0016740">
    <property type="term" value="F:transferase activity"/>
    <property type="evidence" value="ECO:0007669"/>
    <property type="project" value="UniProtKB-KW"/>
</dbReference>
<sequence length="312" mass="33772">MLTATDLANRTDRARDAATAAARSLGVDVHDARVVYDVFSVVVDLAPAPVIARVPTVLPGSSTPESQRRLQVAELDVTRWLAARGEPTVVPSPLVPAEPVRADGFAMTFWQKVDGVVEPALEMPERVRRTAHLHAVLRDYPGPVRYFTPFADGFMADALAFLAERPDLLPADDLDRARREWAVLEPLATSEDALLERFPHAAPQVVHGDAPYYNLIETADAVYYSDFEHVMRGPVEADLAHVGAEAVATYDAAAADLGLRPVDPALLAVVERLRDLQVVGCLAMVDQLPMLAEGVKPSIDAWRASEFAGGAV</sequence>
<keyword evidence="1" id="KW-0808">Transferase</keyword>
<proteinExistence type="predicted"/>
<dbReference type="EMBL" id="MKQR01000009">
    <property type="protein sequence ID" value="OLR93736.1"/>
    <property type="molecule type" value="Genomic_DNA"/>
</dbReference>
<reference evidence="1 2" key="1">
    <citation type="submission" date="2016-10" db="EMBL/GenBank/DDBJ databases">
        <title>The Draft Genome Sequence of Actinokineospora bangkokensis 44EHWT reveals the biosynthetic pathway of antifungal compounds Thailandins with unusual extender unit butylmalonyl-CoA.</title>
        <authorList>
            <person name="Greule A."/>
            <person name="Intra B."/>
            <person name="Flemming S."/>
            <person name="Rommel M.G."/>
            <person name="Panbangred W."/>
            <person name="Bechthold A."/>
        </authorList>
    </citation>
    <scope>NUCLEOTIDE SEQUENCE [LARGE SCALE GENOMIC DNA]</scope>
    <source>
        <strain evidence="1 2">44EHW</strain>
    </source>
</reference>
<evidence type="ECO:0000313" key="1">
    <source>
        <dbReference type="EMBL" id="OLR93736.1"/>
    </source>
</evidence>
<dbReference type="AlphaFoldDB" id="A0A1Q9LNW0"/>
<gene>
    <name evidence="1" type="ORF">BJP25_15910</name>
</gene>
<name>A0A1Q9LNW0_9PSEU</name>
<protein>
    <submittedName>
        <fullName evidence="1">Aminoglycoside phosphotransferase</fullName>
    </submittedName>
</protein>
<dbReference type="RefSeq" id="WP_075974634.1">
    <property type="nucleotide sequence ID" value="NZ_MKQR01000009.1"/>
</dbReference>
<dbReference type="Proteomes" id="UP000186040">
    <property type="component" value="Unassembled WGS sequence"/>
</dbReference>
<evidence type="ECO:0000313" key="2">
    <source>
        <dbReference type="Proteomes" id="UP000186040"/>
    </source>
</evidence>
<dbReference type="InterPro" id="IPR011009">
    <property type="entry name" value="Kinase-like_dom_sf"/>
</dbReference>
<comment type="caution">
    <text evidence="1">The sequence shown here is derived from an EMBL/GenBank/DDBJ whole genome shotgun (WGS) entry which is preliminary data.</text>
</comment>
<organism evidence="1 2">
    <name type="scientific">Actinokineospora bangkokensis</name>
    <dbReference type="NCBI Taxonomy" id="1193682"/>
    <lineage>
        <taxon>Bacteria</taxon>
        <taxon>Bacillati</taxon>
        <taxon>Actinomycetota</taxon>
        <taxon>Actinomycetes</taxon>
        <taxon>Pseudonocardiales</taxon>
        <taxon>Pseudonocardiaceae</taxon>
        <taxon>Actinokineospora</taxon>
    </lineage>
</organism>
<accession>A0A1Q9LNW0</accession>
<dbReference type="STRING" id="1193682.BJP25_15910"/>
<dbReference type="OrthoDB" id="115252at2"/>
<dbReference type="SUPFAM" id="SSF56112">
    <property type="entry name" value="Protein kinase-like (PK-like)"/>
    <property type="match status" value="1"/>
</dbReference>
<keyword evidence="2" id="KW-1185">Reference proteome</keyword>